<gene>
    <name evidence="1" type="ORF">L9S41_19065</name>
</gene>
<dbReference type="Proteomes" id="UP001060414">
    <property type="component" value="Chromosome"/>
</dbReference>
<organism evidence="1 2">
    <name type="scientific">Geoalkalibacter halelectricus</name>
    <dbReference type="NCBI Taxonomy" id="2847045"/>
    <lineage>
        <taxon>Bacteria</taxon>
        <taxon>Pseudomonadati</taxon>
        <taxon>Thermodesulfobacteriota</taxon>
        <taxon>Desulfuromonadia</taxon>
        <taxon>Desulfuromonadales</taxon>
        <taxon>Geoalkalibacteraceae</taxon>
        <taxon>Geoalkalibacter</taxon>
    </lineage>
</organism>
<accession>A0ABY5ZL22</accession>
<proteinExistence type="predicted"/>
<name>A0ABY5ZL22_9BACT</name>
<protein>
    <submittedName>
        <fullName evidence="1">Uncharacterized protein</fullName>
    </submittedName>
</protein>
<evidence type="ECO:0000313" key="1">
    <source>
        <dbReference type="EMBL" id="UWZ79758.1"/>
    </source>
</evidence>
<evidence type="ECO:0000313" key="2">
    <source>
        <dbReference type="Proteomes" id="UP001060414"/>
    </source>
</evidence>
<sequence>MEIKLEAWAVTLPDEPRRAAPLTAWIDVHPDFPGENEPVLKLGIGDIVIRVWPADPARIRALGEQLLRLVAEAPLETREETSNYQRRSVCG</sequence>
<dbReference type="RefSeq" id="WP_260748109.1">
    <property type="nucleotide sequence ID" value="NZ_CP092109.1"/>
</dbReference>
<dbReference type="EMBL" id="CP092109">
    <property type="protein sequence ID" value="UWZ79758.1"/>
    <property type="molecule type" value="Genomic_DNA"/>
</dbReference>
<reference evidence="1" key="1">
    <citation type="journal article" date="2022" name="Environ. Microbiol.">
        <title>Geoalkalibacter halelectricus SAP #1 sp. nov. possessing extracellular electron transfer and mineral#reducing capabilities from a haloalkaline environment.</title>
        <authorList>
            <person name="Yadav S."/>
            <person name="Singh R."/>
            <person name="Sundharam S.S."/>
            <person name="Chaudhary S."/>
            <person name="Krishnamurthi S."/>
            <person name="Patil S.A."/>
        </authorList>
    </citation>
    <scope>NUCLEOTIDE SEQUENCE</scope>
    <source>
        <strain evidence="1">SAP-1</strain>
    </source>
</reference>
<keyword evidence="2" id="KW-1185">Reference proteome</keyword>